<dbReference type="InterPro" id="IPR011006">
    <property type="entry name" value="CheY-like_superfamily"/>
</dbReference>
<accession>A0A7L9U4K6</accession>
<organism evidence="3 4">
    <name type="scientific">Massilia litorea</name>
    <dbReference type="NCBI Taxonomy" id="2769491"/>
    <lineage>
        <taxon>Bacteria</taxon>
        <taxon>Pseudomonadati</taxon>
        <taxon>Pseudomonadota</taxon>
        <taxon>Betaproteobacteria</taxon>
        <taxon>Burkholderiales</taxon>
        <taxon>Oxalobacteraceae</taxon>
        <taxon>Telluria group</taxon>
        <taxon>Massilia</taxon>
    </lineage>
</organism>
<dbReference type="InterPro" id="IPR001789">
    <property type="entry name" value="Sig_transdc_resp-reg_receiver"/>
</dbReference>
<dbReference type="SUPFAM" id="SSF52172">
    <property type="entry name" value="CheY-like"/>
    <property type="match status" value="1"/>
</dbReference>
<evidence type="ECO:0000313" key="3">
    <source>
        <dbReference type="EMBL" id="QOL50001.1"/>
    </source>
</evidence>
<keyword evidence="4" id="KW-1185">Reference proteome</keyword>
<sequence>MFKPPEPFRVLLVEPANLLRQSVSLTMRSLGTAEVIEAANYATATQACQLRRFDGAIITVAWPPSREACKGLVLIQEIRAGQYAVGQSVPISVLVEVCDAELLHMLRTQMVTRILIKPFRVRDVIDTIDTMRTKAPSLVAG</sequence>
<reference evidence="3 4" key="1">
    <citation type="submission" date="2020-10" db="EMBL/GenBank/DDBJ databases">
        <title>Genome sequencing of Massilia sp. LPB0304.</title>
        <authorList>
            <person name="Kim J."/>
        </authorList>
    </citation>
    <scope>NUCLEOTIDE SEQUENCE [LARGE SCALE GENOMIC DNA]</scope>
    <source>
        <strain evidence="3 4">LPB0304</strain>
    </source>
</reference>
<evidence type="ECO:0000256" key="1">
    <source>
        <dbReference type="PROSITE-ProRule" id="PRU00169"/>
    </source>
</evidence>
<comment type="caution">
    <text evidence="1">Lacks conserved residue(s) required for the propagation of feature annotation.</text>
</comment>
<feature type="domain" description="Response regulatory" evidence="2">
    <location>
        <begin position="9"/>
        <end position="132"/>
    </location>
</feature>
<dbReference type="Proteomes" id="UP000593875">
    <property type="component" value="Chromosome"/>
</dbReference>
<evidence type="ECO:0000259" key="2">
    <source>
        <dbReference type="PROSITE" id="PS50110"/>
    </source>
</evidence>
<dbReference type="PROSITE" id="PS50110">
    <property type="entry name" value="RESPONSE_REGULATORY"/>
    <property type="match status" value="1"/>
</dbReference>
<proteinExistence type="predicted"/>
<gene>
    <name evidence="3" type="ORF">LPB04_01315</name>
</gene>
<dbReference type="KEGG" id="mlir:LPB04_01315"/>
<evidence type="ECO:0000313" key="4">
    <source>
        <dbReference type="Proteomes" id="UP000593875"/>
    </source>
</evidence>
<protein>
    <submittedName>
        <fullName evidence="3">Response regulator</fullName>
    </submittedName>
</protein>
<dbReference type="Gene3D" id="3.40.50.2300">
    <property type="match status" value="1"/>
</dbReference>
<dbReference type="RefSeq" id="WP_193687025.1">
    <property type="nucleotide sequence ID" value="NZ_CP062941.1"/>
</dbReference>
<dbReference type="AlphaFoldDB" id="A0A7L9U4K6"/>
<name>A0A7L9U4K6_9BURK</name>
<dbReference type="EMBL" id="CP062941">
    <property type="protein sequence ID" value="QOL50001.1"/>
    <property type="molecule type" value="Genomic_DNA"/>
</dbReference>
<dbReference type="GO" id="GO:0000160">
    <property type="term" value="P:phosphorelay signal transduction system"/>
    <property type="evidence" value="ECO:0007669"/>
    <property type="project" value="InterPro"/>
</dbReference>